<evidence type="ECO:0000256" key="3">
    <source>
        <dbReference type="ARBA" id="ARBA00007811"/>
    </source>
</evidence>
<evidence type="ECO:0000256" key="14">
    <source>
        <dbReference type="RuleBase" id="RU363109"/>
    </source>
</evidence>
<dbReference type="FunCoup" id="A0A1Y1ULQ8">
    <property type="interactions" value="313"/>
</dbReference>
<feature type="transmembrane region" description="Helical" evidence="14">
    <location>
        <begin position="302"/>
        <end position="320"/>
    </location>
</feature>
<feature type="transmembrane region" description="Helical" evidence="14">
    <location>
        <begin position="54"/>
        <end position="77"/>
    </location>
</feature>
<comment type="subcellular location">
    <subcellularLocation>
        <location evidence="14">Endoplasmic reticulum membrane</location>
        <topology evidence="14">Multi-pass membrane protein</topology>
    </subcellularLocation>
    <subcellularLocation>
        <location evidence="1">Membrane</location>
        <topology evidence="1">Multi-pass membrane protein</topology>
    </subcellularLocation>
</comment>
<evidence type="ECO:0000256" key="6">
    <source>
        <dbReference type="ARBA" id="ARBA00022692"/>
    </source>
</evidence>
<evidence type="ECO:0000313" key="16">
    <source>
        <dbReference type="EMBL" id="ORX38055.1"/>
    </source>
</evidence>
<dbReference type="Proteomes" id="UP000193218">
    <property type="component" value="Unassembled WGS sequence"/>
</dbReference>
<evidence type="ECO:0000256" key="1">
    <source>
        <dbReference type="ARBA" id="ARBA00004141"/>
    </source>
</evidence>
<dbReference type="Pfam" id="PF04387">
    <property type="entry name" value="PTPLA"/>
    <property type="match status" value="1"/>
</dbReference>
<dbReference type="GO" id="GO:0042761">
    <property type="term" value="P:very long-chain fatty acid biosynthetic process"/>
    <property type="evidence" value="ECO:0007669"/>
    <property type="project" value="TreeGrafter"/>
</dbReference>
<evidence type="ECO:0000256" key="12">
    <source>
        <dbReference type="ARBA" id="ARBA00023239"/>
    </source>
</evidence>
<dbReference type="OrthoDB" id="46988at2759"/>
<name>A0A1Y1ULQ8_9TREE</name>
<comment type="function">
    <text evidence="14">Catalyzes the third of the four reactions of the long-chain fatty acids elongation cycle. This endoplasmic reticulum-bound enzymatic process, allows the addition of two carbons to the chain of long- and very long-chain fatty acids/VLCFAs per cycle. This enzyme catalyzes the dehydration of the 3-hydroxyacyl-CoA intermediate into trans-2,3-enoyl-CoA, within each cycle of fatty acid elongation. Thereby, it participates to the production of VLCFAs of different chain lengths that are involved in multiple biological processes as precursors of membrane lipids and lipid mediators.</text>
</comment>
<dbReference type="STRING" id="4999.A0A1Y1ULQ8"/>
<keyword evidence="14" id="KW-0256">Endoplasmic reticulum</keyword>
<protein>
    <recommendedName>
        <fullName evidence="4 14">Very-long-chain (3R)-3-hydroxyacyl-CoA dehydratase</fullName>
        <ecNumber evidence="4 14">4.2.1.134</ecNumber>
    </recommendedName>
</protein>
<keyword evidence="17" id="KW-1185">Reference proteome</keyword>
<dbReference type="InterPro" id="IPR007482">
    <property type="entry name" value="Tyr_Pase-like_PTPLA"/>
</dbReference>
<dbReference type="InParanoid" id="A0A1Y1ULQ8"/>
<keyword evidence="8 14" id="KW-1133">Transmembrane helix</keyword>
<organism evidence="16 17">
    <name type="scientific">Kockovaella imperatae</name>
    <dbReference type="NCBI Taxonomy" id="4999"/>
    <lineage>
        <taxon>Eukaryota</taxon>
        <taxon>Fungi</taxon>
        <taxon>Dikarya</taxon>
        <taxon>Basidiomycota</taxon>
        <taxon>Agaricomycotina</taxon>
        <taxon>Tremellomycetes</taxon>
        <taxon>Tremellales</taxon>
        <taxon>Cuniculitremaceae</taxon>
        <taxon>Kockovaella</taxon>
    </lineage>
</organism>
<evidence type="ECO:0000256" key="13">
    <source>
        <dbReference type="ARBA" id="ARBA00036671"/>
    </source>
</evidence>
<reference evidence="16 17" key="1">
    <citation type="submission" date="2017-03" db="EMBL/GenBank/DDBJ databases">
        <title>Widespread Adenine N6-methylation of Active Genes in Fungi.</title>
        <authorList>
            <consortium name="DOE Joint Genome Institute"/>
            <person name="Mondo S.J."/>
            <person name="Dannebaum R.O."/>
            <person name="Kuo R.C."/>
            <person name="Louie K.B."/>
            <person name="Bewick A.J."/>
            <person name="Labutti K."/>
            <person name="Haridas S."/>
            <person name="Kuo A."/>
            <person name="Salamov A."/>
            <person name="Ahrendt S.R."/>
            <person name="Lau R."/>
            <person name="Bowen B.P."/>
            <person name="Lipzen A."/>
            <person name="Sullivan W."/>
            <person name="Andreopoulos W.B."/>
            <person name="Clum A."/>
            <person name="Lindquist E."/>
            <person name="Daum C."/>
            <person name="Northen T.R."/>
            <person name="Ramamoorthy G."/>
            <person name="Schmitz R.J."/>
            <person name="Gryganskyi A."/>
            <person name="Culley D."/>
            <person name="Magnuson J."/>
            <person name="James T.Y."/>
            <person name="O'Malley M.A."/>
            <person name="Stajich J.E."/>
            <person name="Spatafora J.W."/>
            <person name="Visel A."/>
            <person name="Grigoriev I.V."/>
        </authorList>
    </citation>
    <scope>NUCLEOTIDE SEQUENCE [LARGE SCALE GENOMIC DNA]</scope>
    <source>
        <strain evidence="16 17">NRRL Y-17943</strain>
    </source>
</reference>
<sequence length="347" mass="38679">MSQQANRHTGAGSSAKGGNMSRSHMEKERLARVESGANKTSSSNSLTPIKAYLVLYNLISTLLWGYILVLTITHFTAVPPSERHAKRGPLSLSRILQTTTATLPHTVSGYIARLSNAGSDRHLKEWTIWVQTLAALEVVHALLGWVRSGVGITAAQVASRLWTVWVVMARSPKVAENPLFSTMVFAWSLAEVIRYSFYATQLLGFRIPGHNYLRYTLFIVLYPLGASSEALLSFSTLPPLFTCPLIPNWVKELSPMGYIYSRLPTSLATRALKSPLGRRLIWNMAKAKTKAKVFGTAQWGTLDYACLVLFFVWWPSLYVLMSHMFVQRRKVLGPGRRVGEPVKVKVT</sequence>
<comment type="catalytic activity">
    <reaction evidence="13 14">
        <text>a very-long-chain (3R)-3-hydroxyacyl-CoA = a very-long-chain (2E)-enoyl-CoA + H2O</text>
        <dbReference type="Rhea" id="RHEA:45812"/>
        <dbReference type="ChEBI" id="CHEBI:15377"/>
        <dbReference type="ChEBI" id="CHEBI:83728"/>
        <dbReference type="ChEBI" id="CHEBI:85440"/>
        <dbReference type="EC" id="4.2.1.134"/>
    </reaction>
</comment>
<keyword evidence="10 14" id="KW-0472">Membrane</keyword>
<dbReference type="AlphaFoldDB" id="A0A1Y1ULQ8"/>
<comment type="caution">
    <text evidence="14">Lacks conserved residue(s) required for the propagation of feature annotation.</text>
</comment>
<keyword evidence="5 14" id="KW-0444">Lipid biosynthesis</keyword>
<feature type="compositionally biased region" description="Basic and acidic residues" evidence="15">
    <location>
        <begin position="23"/>
        <end position="32"/>
    </location>
</feature>
<accession>A0A1Y1ULQ8</accession>
<keyword evidence="11 14" id="KW-0275">Fatty acid biosynthesis</keyword>
<dbReference type="PANTHER" id="PTHR11035:SF3">
    <property type="entry name" value="VERY-LONG-CHAIN (3R)-3-HYDROXYACYL-COA DEHYDRATASE"/>
    <property type="match status" value="1"/>
</dbReference>
<keyword evidence="12 14" id="KW-0456">Lyase</keyword>
<dbReference type="PANTHER" id="PTHR11035">
    <property type="entry name" value="VERY-LONG-CHAIN (3R)-3-HYDROXYACYL-COA DEHYDRATASE"/>
    <property type="match status" value="1"/>
</dbReference>
<evidence type="ECO:0000256" key="11">
    <source>
        <dbReference type="ARBA" id="ARBA00023160"/>
    </source>
</evidence>
<evidence type="ECO:0000256" key="4">
    <source>
        <dbReference type="ARBA" id="ARBA00013122"/>
    </source>
</evidence>
<feature type="region of interest" description="Disordered" evidence="15">
    <location>
        <begin position="1"/>
        <end position="44"/>
    </location>
</feature>
<dbReference type="UniPathway" id="UPA00094"/>
<evidence type="ECO:0000256" key="9">
    <source>
        <dbReference type="ARBA" id="ARBA00023098"/>
    </source>
</evidence>
<dbReference type="EC" id="4.2.1.134" evidence="4 14"/>
<dbReference type="GO" id="GO:0030497">
    <property type="term" value="P:fatty acid elongation"/>
    <property type="evidence" value="ECO:0007669"/>
    <property type="project" value="TreeGrafter"/>
</dbReference>
<dbReference type="GO" id="GO:0102158">
    <property type="term" value="F:very-long-chain (3R)-3-hydroxyacyl-CoA dehydratase activity"/>
    <property type="evidence" value="ECO:0007669"/>
    <property type="project" value="UniProtKB-EC"/>
</dbReference>
<evidence type="ECO:0000256" key="8">
    <source>
        <dbReference type="ARBA" id="ARBA00022989"/>
    </source>
</evidence>
<dbReference type="GeneID" id="33557495"/>
<evidence type="ECO:0000256" key="7">
    <source>
        <dbReference type="ARBA" id="ARBA00022832"/>
    </source>
</evidence>
<keyword evidence="7 14" id="KW-0276">Fatty acid metabolism</keyword>
<evidence type="ECO:0000313" key="17">
    <source>
        <dbReference type="Proteomes" id="UP000193218"/>
    </source>
</evidence>
<evidence type="ECO:0000256" key="15">
    <source>
        <dbReference type="SAM" id="MobiDB-lite"/>
    </source>
</evidence>
<keyword evidence="6 14" id="KW-0812">Transmembrane</keyword>
<evidence type="ECO:0000256" key="5">
    <source>
        <dbReference type="ARBA" id="ARBA00022516"/>
    </source>
</evidence>
<dbReference type="GO" id="GO:0030148">
    <property type="term" value="P:sphingolipid biosynthetic process"/>
    <property type="evidence" value="ECO:0007669"/>
    <property type="project" value="TreeGrafter"/>
</dbReference>
<gene>
    <name evidence="16" type="ORF">BD324DRAFT_624327</name>
</gene>
<comment type="similarity">
    <text evidence="3 14">Belongs to the very long-chain fatty acids dehydratase HACD family.</text>
</comment>
<dbReference type="RefSeq" id="XP_021872042.1">
    <property type="nucleotide sequence ID" value="XM_022015686.1"/>
</dbReference>
<comment type="caution">
    <text evidence="16">The sequence shown here is derived from an EMBL/GenBank/DDBJ whole genome shotgun (WGS) entry which is preliminary data.</text>
</comment>
<evidence type="ECO:0000256" key="2">
    <source>
        <dbReference type="ARBA" id="ARBA00005194"/>
    </source>
</evidence>
<dbReference type="EMBL" id="NBSH01000005">
    <property type="protein sequence ID" value="ORX38055.1"/>
    <property type="molecule type" value="Genomic_DNA"/>
</dbReference>
<evidence type="ECO:0000256" key="10">
    <source>
        <dbReference type="ARBA" id="ARBA00023136"/>
    </source>
</evidence>
<comment type="pathway">
    <text evidence="2 14">Lipid metabolism; fatty acid biosynthesis.</text>
</comment>
<dbReference type="GO" id="GO:0005789">
    <property type="term" value="C:endoplasmic reticulum membrane"/>
    <property type="evidence" value="ECO:0007669"/>
    <property type="project" value="UniProtKB-SubCell"/>
</dbReference>
<proteinExistence type="inferred from homology"/>
<keyword evidence="9 14" id="KW-0443">Lipid metabolism</keyword>